<feature type="compositionally biased region" description="Polar residues" evidence="2">
    <location>
        <begin position="389"/>
        <end position="401"/>
    </location>
</feature>
<feature type="domain" description="DUF6818" evidence="3">
    <location>
        <begin position="253"/>
        <end position="328"/>
    </location>
</feature>
<feature type="compositionally biased region" description="Pro residues" evidence="2">
    <location>
        <begin position="72"/>
        <end position="85"/>
    </location>
</feature>
<feature type="region of interest" description="Disordered" evidence="2">
    <location>
        <begin position="1"/>
        <end position="228"/>
    </location>
</feature>
<evidence type="ECO:0000313" key="4">
    <source>
        <dbReference type="EMBL" id="TFK86362.1"/>
    </source>
</evidence>
<gene>
    <name evidence="4" type="ORF">K466DRAFT_550580</name>
</gene>
<evidence type="ECO:0000256" key="1">
    <source>
        <dbReference type="SAM" id="Coils"/>
    </source>
</evidence>
<evidence type="ECO:0000259" key="3">
    <source>
        <dbReference type="Pfam" id="PF20681"/>
    </source>
</evidence>
<proteinExistence type="predicted"/>
<dbReference type="EMBL" id="ML211203">
    <property type="protein sequence ID" value="TFK86362.1"/>
    <property type="molecule type" value="Genomic_DNA"/>
</dbReference>
<feature type="region of interest" description="Disordered" evidence="2">
    <location>
        <begin position="324"/>
        <end position="437"/>
    </location>
</feature>
<dbReference type="InParanoid" id="A0A5C3PAJ1"/>
<evidence type="ECO:0000313" key="5">
    <source>
        <dbReference type="Proteomes" id="UP000308197"/>
    </source>
</evidence>
<dbReference type="PANTHER" id="PTHR34409:SF1">
    <property type="entry name" value="MYB-LIKE DOMAIN-CONTAINING PROTEIN"/>
    <property type="match status" value="1"/>
</dbReference>
<evidence type="ECO:0000256" key="2">
    <source>
        <dbReference type="SAM" id="MobiDB-lite"/>
    </source>
</evidence>
<feature type="compositionally biased region" description="Acidic residues" evidence="2">
    <location>
        <begin position="355"/>
        <end position="374"/>
    </location>
</feature>
<dbReference type="Pfam" id="PF20681">
    <property type="entry name" value="DUF6818"/>
    <property type="match status" value="1"/>
</dbReference>
<dbReference type="Proteomes" id="UP000308197">
    <property type="component" value="Unassembled WGS sequence"/>
</dbReference>
<feature type="compositionally biased region" description="Basic and acidic residues" evidence="2">
    <location>
        <begin position="325"/>
        <end position="338"/>
    </location>
</feature>
<organism evidence="4 5">
    <name type="scientific">Polyporus arcularius HHB13444</name>
    <dbReference type="NCBI Taxonomy" id="1314778"/>
    <lineage>
        <taxon>Eukaryota</taxon>
        <taxon>Fungi</taxon>
        <taxon>Dikarya</taxon>
        <taxon>Basidiomycota</taxon>
        <taxon>Agaricomycotina</taxon>
        <taxon>Agaricomycetes</taxon>
        <taxon>Polyporales</taxon>
        <taxon>Polyporaceae</taxon>
        <taxon>Polyporus</taxon>
    </lineage>
</organism>
<dbReference type="InterPro" id="IPR049203">
    <property type="entry name" value="DUF6818"/>
</dbReference>
<keyword evidence="5" id="KW-1185">Reference proteome</keyword>
<reference evidence="4 5" key="1">
    <citation type="journal article" date="2019" name="Nat. Ecol. Evol.">
        <title>Megaphylogeny resolves global patterns of mushroom evolution.</title>
        <authorList>
            <person name="Varga T."/>
            <person name="Krizsan K."/>
            <person name="Foldi C."/>
            <person name="Dima B."/>
            <person name="Sanchez-Garcia M."/>
            <person name="Sanchez-Ramirez S."/>
            <person name="Szollosi G.J."/>
            <person name="Szarkandi J.G."/>
            <person name="Papp V."/>
            <person name="Albert L."/>
            <person name="Andreopoulos W."/>
            <person name="Angelini C."/>
            <person name="Antonin V."/>
            <person name="Barry K.W."/>
            <person name="Bougher N.L."/>
            <person name="Buchanan P."/>
            <person name="Buyck B."/>
            <person name="Bense V."/>
            <person name="Catcheside P."/>
            <person name="Chovatia M."/>
            <person name="Cooper J."/>
            <person name="Damon W."/>
            <person name="Desjardin D."/>
            <person name="Finy P."/>
            <person name="Geml J."/>
            <person name="Haridas S."/>
            <person name="Hughes K."/>
            <person name="Justo A."/>
            <person name="Karasinski D."/>
            <person name="Kautmanova I."/>
            <person name="Kiss B."/>
            <person name="Kocsube S."/>
            <person name="Kotiranta H."/>
            <person name="LaButti K.M."/>
            <person name="Lechner B.E."/>
            <person name="Liimatainen K."/>
            <person name="Lipzen A."/>
            <person name="Lukacs Z."/>
            <person name="Mihaltcheva S."/>
            <person name="Morgado L.N."/>
            <person name="Niskanen T."/>
            <person name="Noordeloos M.E."/>
            <person name="Ohm R.A."/>
            <person name="Ortiz-Santana B."/>
            <person name="Ovrebo C."/>
            <person name="Racz N."/>
            <person name="Riley R."/>
            <person name="Savchenko A."/>
            <person name="Shiryaev A."/>
            <person name="Soop K."/>
            <person name="Spirin V."/>
            <person name="Szebenyi C."/>
            <person name="Tomsovsky M."/>
            <person name="Tulloss R.E."/>
            <person name="Uehling J."/>
            <person name="Grigoriev I.V."/>
            <person name="Vagvolgyi C."/>
            <person name="Papp T."/>
            <person name="Martin F.M."/>
            <person name="Miettinen O."/>
            <person name="Hibbett D.S."/>
            <person name="Nagy L.G."/>
        </authorList>
    </citation>
    <scope>NUCLEOTIDE SEQUENCE [LARGE SCALE GENOMIC DNA]</scope>
    <source>
        <strain evidence="4 5">HHB13444</strain>
    </source>
</reference>
<protein>
    <recommendedName>
        <fullName evidence="3">DUF6818 domain-containing protein</fullName>
    </recommendedName>
</protein>
<dbReference type="PANTHER" id="PTHR34409">
    <property type="entry name" value="SET DOMAIN-CONTAINING PROTEIN"/>
    <property type="match status" value="1"/>
</dbReference>
<sequence>MPPGSDGEARRDDSYNYGIQSSGTGHKISGGNSYSLVDVKDWSGSYPGGSDYSTTNWTFPDPVSFPQTDPLSMPPMGPAGTPPAGSPSTDQFTIPPIESDMSNMDSEDDEELASTAPSGYHTRAAARRDASRGSEPSPTEPAIPKATRSRAAPSDAKVEPKRKRAPKPEPAESEDAAQPQATVNSSRSTRTKKTGSRSGKAAHQPAVSFQPDPAVFDDASTDPAKRRGRQLGATNFSFADVGEVLRLVHAHRPIGPNGWNRVTAGYNAYAARCNRPRRDIMSLRTKYYKLVNSKKPTGNPHCPPHVQEAKNIEREIQSAVFMGTVKDDPAPPDWDRIPRNASESDLEVDSTSGFVDDEGADSGDEGGGDADSDAEQPPVKHPKVDGASQAGSKAQSLTQPAVRQRHRQRAGDLLSALGNHLDPEVREQRETTREEQRNQRIGTLIDVLNQRDIRAENRELRQQVDRLTHELMDARMMNMRLENELRMSQLMTGFYAPSPFIPSPQQYDAGSYGNTGYADDVSGSYVVPQFL</sequence>
<feature type="compositionally biased region" description="Polar residues" evidence="2">
    <location>
        <begin position="17"/>
        <end position="35"/>
    </location>
</feature>
<accession>A0A5C3PAJ1</accession>
<dbReference type="AlphaFoldDB" id="A0A5C3PAJ1"/>
<feature type="coiled-coil region" evidence="1">
    <location>
        <begin position="450"/>
        <end position="484"/>
    </location>
</feature>
<name>A0A5C3PAJ1_9APHY</name>
<keyword evidence="1" id="KW-0175">Coiled coil</keyword>
<feature type="compositionally biased region" description="Basic and acidic residues" evidence="2">
    <location>
        <begin position="421"/>
        <end position="437"/>
    </location>
</feature>